<proteinExistence type="predicted"/>
<dbReference type="EMBL" id="CAJNOK010004483">
    <property type="protein sequence ID" value="CAF0939083.1"/>
    <property type="molecule type" value="Genomic_DNA"/>
</dbReference>
<dbReference type="AlphaFoldDB" id="A0A8S2I8A0"/>
<evidence type="ECO:0000313" key="3">
    <source>
        <dbReference type="Proteomes" id="UP000682733"/>
    </source>
</evidence>
<evidence type="ECO:0000313" key="1">
    <source>
        <dbReference type="EMBL" id="CAF0939083.1"/>
    </source>
</evidence>
<feature type="non-terminal residue" evidence="2">
    <location>
        <position position="1"/>
    </location>
</feature>
<organism evidence="2 3">
    <name type="scientific">Didymodactylos carnosus</name>
    <dbReference type="NCBI Taxonomy" id="1234261"/>
    <lineage>
        <taxon>Eukaryota</taxon>
        <taxon>Metazoa</taxon>
        <taxon>Spiralia</taxon>
        <taxon>Gnathifera</taxon>
        <taxon>Rotifera</taxon>
        <taxon>Eurotatoria</taxon>
        <taxon>Bdelloidea</taxon>
        <taxon>Philodinida</taxon>
        <taxon>Philodinidae</taxon>
        <taxon>Didymodactylos</taxon>
    </lineage>
</organism>
<comment type="caution">
    <text evidence="2">The sequence shown here is derived from an EMBL/GenBank/DDBJ whole genome shotgun (WGS) entry which is preliminary data.</text>
</comment>
<accession>A0A8S2I8A0</accession>
<name>A0A8S2I8A0_9BILA</name>
<gene>
    <name evidence="1" type="ORF">OVA965_LOCUS11542</name>
    <name evidence="2" type="ORF">TMI583_LOCUS11543</name>
</gene>
<dbReference type="Proteomes" id="UP000682733">
    <property type="component" value="Unassembled WGS sequence"/>
</dbReference>
<reference evidence="2" key="1">
    <citation type="submission" date="2021-02" db="EMBL/GenBank/DDBJ databases">
        <authorList>
            <person name="Nowell W R."/>
        </authorList>
    </citation>
    <scope>NUCLEOTIDE SEQUENCE</scope>
</reference>
<sequence>LRTVSMKYLINRQFSLTSSVKKFEIQDQQKNEYKVKATLVNDKTQFNVKISNILKKDEWCTIEPDTTQQHCYKINLNNRQFAIIKYYFLQSNNVMYHINIDSKRQYSVCSVDLKYRVLTIIDTIFNNLIGDSMNKEDGQVLIQVSDLFSKLTNTYHVTVNDDKYPLGYLAIAVLLDLHERKRYD</sequence>
<evidence type="ECO:0000313" key="2">
    <source>
        <dbReference type="EMBL" id="CAF3714457.1"/>
    </source>
</evidence>
<dbReference type="Proteomes" id="UP000677228">
    <property type="component" value="Unassembled WGS sequence"/>
</dbReference>
<dbReference type="EMBL" id="CAJOBA010004487">
    <property type="protein sequence ID" value="CAF3714457.1"/>
    <property type="molecule type" value="Genomic_DNA"/>
</dbReference>
<protein>
    <submittedName>
        <fullName evidence="2">Uncharacterized protein</fullName>
    </submittedName>
</protein>